<reference evidence="1 2" key="2">
    <citation type="submission" date="2008-10" db="EMBL/GenBank/DDBJ databases">
        <authorList>
            <person name="Fulton L."/>
            <person name="Clifton S."/>
            <person name="Fulton B."/>
            <person name="Xu J."/>
            <person name="Minx P."/>
            <person name="Pepin K.H."/>
            <person name="Johnson M."/>
            <person name="Thiruvilangam P."/>
            <person name="Bhonagiri V."/>
            <person name="Nash W.E."/>
            <person name="Mardis E.R."/>
            <person name="Wilson R.K."/>
        </authorList>
    </citation>
    <scope>NUCLEOTIDE SEQUENCE [LARGE SCALE GENOMIC DNA]</scope>
    <source>
        <strain evidence="1 2">DSM 17855</strain>
    </source>
</reference>
<organism evidence="1 2">
    <name type="scientific">Phocaeicola dorei DSM 17855</name>
    <dbReference type="NCBI Taxonomy" id="483217"/>
    <lineage>
        <taxon>Bacteria</taxon>
        <taxon>Pseudomonadati</taxon>
        <taxon>Bacteroidota</taxon>
        <taxon>Bacteroidia</taxon>
        <taxon>Bacteroidales</taxon>
        <taxon>Bacteroidaceae</taxon>
        <taxon>Phocaeicola</taxon>
    </lineage>
</organism>
<evidence type="ECO:0000313" key="1">
    <source>
        <dbReference type="EMBL" id="EEB26531.1"/>
    </source>
</evidence>
<proteinExistence type="predicted"/>
<sequence>MRRFSFCFFRISGINPFFLIMLRSFFLMIKSFYAVMYYSFLQ</sequence>
<reference evidence="1 2" key="1">
    <citation type="submission" date="2008-10" db="EMBL/GenBank/DDBJ databases">
        <title>Draft genome sequence of Bacteroides dorei (DSM 17855).</title>
        <authorList>
            <person name="Sudarsanam P."/>
            <person name="Ley R."/>
            <person name="Guruge J."/>
            <person name="Turnbaugh P.J."/>
            <person name="Mahowald M."/>
            <person name="Liep D."/>
            <person name="Gordon J."/>
        </authorList>
    </citation>
    <scope>NUCLEOTIDE SEQUENCE [LARGE SCALE GENOMIC DNA]</scope>
    <source>
        <strain evidence="1 2">DSM 17855</strain>
    </source>
</reference>
<name>B6VUL6_9BACT</name>
<evidence type="ECO:0000313" key="2">
    <source>
        <dbReference type="Proteomes" id="UP000004849"/>
    </source>
</evidence>
<dbReference type="EMBL" id="ABWZ01000016">
    <property type="protein sequence ID" value="EEB26531.1"/>
    <property type="molecule type" value="Genomic_DNA"/>
</dbReference>
<dbReference type="Proteomes" id="UP000004849">
    <property type="component" value="Unassembled WGS sequence"/>
</dbReference>
<gene>
    <name evidence="1" type="ORF">BACDOR_00971</name>
</gene>
<protein>
    <submittedName>
        <fullName evidence="1">Uncharacterized protein</fullName>
    </submittedName>
</protein>
<dbReference type="AlphaFoldDB" id="B6VUL6"/>
<dbReference type="HOGENOM" id="CLU_3247131_0_0_10"/>
<accession>B6VUL6</accession>